<feature type="chain" id="PRO_5025605985" evidence="1">
    <location>
        <begin position="18"/>
        <end position="191"/>
    </location>
</feature>
<sequence length="191" mass="21507">MFNWWILLIASLGRSTALNIERLRPERPSRPAAPKRSPKHIIIVHSPKYIVTLEHPLWIRAKKRPKGVTRAKELSECGSWITMEFICVATLLSSGPRNATLEPLLAILIIDVALLLVRQHLVRLSDLLEALLSGGRFVLVRMIFERQLPVRLLDLIIAGALRNAQDSVKVLSHCDSLSVYFTLLISLLIPS</sequence>
<keyword evidence="1" id="KW-0732">Signal</keyword>
<protein>
    <submittedName>
        <fullName evidence="2">Putative secreted protein</fullName>
    </submittedName>
</protein>
<evidence type="ECO:0000256" key="1">
    <source>
        <dbReference type="SAM" id="SignalP"/>
    </source>
</evidence>
<name>A0A6B2EA55_9DIPT</name>
<reference evidence="2" key="1">
    <citation type="submission" date="2019-10" db="EMBL/GenBank/DDBJ databases">
        <title>Short sand fly seasons in Tbilisi, Georgia, hinder development of host immunity to saliva of the visceral leishmaniasis vector Phlebotomus kandelakii.</title>
        <authorList>
            <person name="Oliveira F."/>
            <person name="Giorgobiani E."/>
            <person name="Guimaraes-Costa A.B."/>
            <person name="Abdeladhim M."/>
            <person name="Oristian J."/>
            <person name="Tskhvaradze L."/>
            <person name="Tsertsvadze N."/>
            <person name="Zakalashvili M."/>
            <person name="Valenzuela J.G."/>
            <person name="Kamhawi S."/>
        </authorList>
    </citation>
    <scope>NUCLEOTIDE SEQUENCE</scope>
    <source>
        <strain evidence="2">Wild-capture in Tbilisi</strain>
        <tissue evidence="2">Salivary glands</tissue>
    </source>
</reference>
<proteinExistence type="predicted"/>
<dbReference type="AlphaFoldDB" id="A0A6B2EA55"/>
<feature type="signal peptide" evidence="1">
    <location>
        <begin position="1"/>
        <end position="17"/>
    </location>
</feature>
<accession>A0A6B2EA55</accession>
<dbReference type="EMBL" id="GIFK01002388">
    <property type="protein sequence ID" value="NBJ60091.1"/>
    <property type="molecule type" value="Transcribed_RNA"/>
</dbReference>
<evidence type="ECO:0000313" key="2">
    <source>
        <dbReference type="EMBL" id="NBJ60091.1"/>
    </source>
</evidence>
<organism evidence="2">
    <name type="scientific">Phlebotomus kandelakii</name>
    <dbReference type="NCBI Taxonomy" id="1109342"/>
    <lineage>
        <taxon>Eukaryota</taxon>
        <taxon>Metazoa</taxon>
        <taxon>Ecdysozoa</taxon>
        <taxon>Arthropoda</taxon>
        <taxon>Hexapoda</taxon>
        <taxon>Insecta</taxon>
        <taxon>Pterygota</taxon>
        <taxon>Neoptera</taxon>
        <taxon>Endopterygota</taxon>
        <taxon>Diptera</taxon>
        <taxon>Nematocera</taxon>
        <taxon>Psychodoidea</taxon>
        <taxon>Psychodidae</taxon>
        <taxon>Phlebotomus</taxon>
        <taxon>Larroussius</taxon>
    </lineage>
</organism>